<evidence type="ECO:0000313" key="1">
    <source>
        <dbReference type="EMBL" id="MBW0537463.1"/>
    </source>
</evidence>
<sequence length="131" mass="14760">MKGEQICQKKERKPVISQCLMEKKISLWSILIDVELSTRGLCHICNPDLPPSSDAPTISNWNQSIFEAVELLLSRLHPQIIVSVVDGAKLNMHKLFGQKSIENLRLEPLQIKEELGSDEIVLDSTAILKNM</sequence>
<evidence type="ECO:0000313" key="2">
    <source>
        <dbReference type="Proteomes" id="UP000765509"/>
    </source>
</evidence>
<gene>
    <name evidence="1" type="ORF">O181_077178</name>
</gene>
<comment type="caution">
    <text evidence="1">The sequence shown here is derived from an EMBL/GenBank/DDBJ whole genome shotgun (WGS) entry which is preliminary data.</text>
</comment>
<reference evidence="1" key="1">
    <citation type="submission" date="2021-03" db="EMBL/GenBank/DDBJ databases">
        <title>Draft genome sequence of rust myrtle Austropuccinia psidii MF-1, a brazilian biotype.</title>
        <authorList>
            <person name="Quecine M.C."/>
            <person name="Pachon D.M.R."/>
            <person name="Bonatelli M.L."/>
            <person name="Correr F.H."/>
            <person name="Franceschini L.M."/>
            <person name="Leite T.F."/>
            <person name="Margarido G.R.A."/>
            <person name="Almeida C.A."/>
            <person name="Ferrarezi J.A."/>
            <person name="Labate C.A."/>
        </authorList>
    </citation>
    <scope>NUCLEOTIDE SEQUENCE</scope>
    <source>
        <strain evidence="1">MF-1</strain>
    </source>
</reference>
<dbReference type="EMBL" id="AVOT02042080">
    <property type="protein sequence ID" value="MBW0537463.1"/>
    <property type="molecule type" value="Genomic_DNA"/>
</dbReference>
<name>A0A9Q3FGG6_9BASI</name>
<accession>A0A9Q3FGG6</accession>
<dbReference type="OrthoDB" id="2503017at2759"/>
<dbReference type="AlphaFoldDB" id="A0A9Q3FGG6"/>
<protein>
    <submittedName>
        <fullName evidence="1">Uncharacterized protein</fullName>
    </submittedName>
</protein>
<organism evidence="1 2">
    <name type="scientific">Austropuccinia psidii MF-1</name>
    <dbReference type="NCBI Taxonomy" id="1389203"/>
    <lineage>
        <taxon>Eukaryota</taxon>
        <taxon>Fungi</taxon>
        <taxon>Dikarya</taxon>
        <taxon>Basidiomycota</taxon>
        <taxon>Pucciniomycotina</taxon>
        <taxon>Pucciniomycetes</taxon>
        <taxon>Pucciniales</taxon>
        <taxon>Sphaerophragmiaceae</taxon>
        <taxon>Austropuccinia</taxon>
    </lineage>
</organism>
<dbReference type="Proteomes" id="UP000765509">
    <property type="component" value="Unassembled WGS sequence"/>
</dbReference>
<proteinExistence type="predicted"/>
<keyword evidence="2" id="KW-1185">Reference proteome</keyword>